<name>A0AA37V0K5_9BACT</name>
<dbReference type="RefSeq" id="WP_284349116.1">
    <property type="nucleotide sequence ID" value="NZ_BRXS01000002.1"/>
</dbReference>
<protein>
    <recommendedName>
        <fullName evidence="2">Peptidase M28 domain-containing protein</fullName>
    </recommendedName>
</protein>
<dbReference type="InterPro" id="IPR007484">
    <property type="entry name" value="Peptidase_M28"/>
</dbReference>
<dbReference type="InterPro" id="IPR045175">
    <property type="entry name" value="M28_fam"/>
</dbReference>
<dbReference type="GO" id="GO:0006508">
    <property type="term" value="P:proteolysis"/>
    <property type="evidence" value="ECO:0007669"/>
    <property type="project" value="InterPro"/>
</dbReference>
<dbReference type="PANTHER" id="PTHR12147:SF26">
    <property type="entry name" value="PEPTIDASE M28 DOMAIN-CONTAINING PROTEIN"/>
    <property type="match status" value="1"/>
</dbReference>
<dbReference type="Gene3D" id="3.40.630.10">
    <property type="entry name" value="Zn peptidases"/>
    <property type="match status" value="1"/>
</dbReference>
<feature type="signal peptide" evidence="1">
    <location>
        <begin position="1"/>
        <end position="25"/>
    </location>
</feature>
<feature type="chain" id="PRO_5041259877" description="Peptidase M28 domain-containing protein" evidence="1">
    <location>
        <begin position="26"/>
        <end position="323"/>
    </location>
</feature>
<dbReference type="Proteomes" id="UP001161325">
    <property type="component" value="Unassembled WGS sequence"/>
</dbReference>
<accession>A0AA37V0K5</accession>
<proteinExistence type="predicted"/>
<evidence type="ECO:0000313" key="4">
    <source>
        <dbReference type="Proteomes" id="UP001161325"/>
    </source>
</evidence>
<dbReference type="Pfam" id="PF04389">
    <property type="entry name" value="Peptidase_M28"/>
    <property type="match status" value="1"/>
</dbReference>
<evidence type="ECO:0000259" key="2">
    <source>
        <dbReference type="Pfam" id="PF04389"/>
    </source>
</evidence>
<dbReference type="PROSITE" id="PS51257">
    <property type="entry name" value="PROKAR_LIPOPROTEIN"/>
    <property type="match status" value="1"/>
</dbReference>
<dbReference type="EMBL" id="BRXS01000002">
    <property type="protein sequence ID" value="GLC24670.1"/>
    <property type="molecule type" value="Genomic_DNA"/>
</dbReference>
<sequence>MQPRARARALGRAGAAVLLVSAALACRSTPAGPVAPLPEGIAADVAFLASPTLAGRATGTPGSERAAAYIARHHERLGLAGAFPSKCVAEASCAPSLYQRFHVQGKIGRNVGVVVPGADSALRGEYVVVGAHYDHIGRAEWASDDPELGSAVRPGADDNASGTAAVLELARRLAARPPRRSVLLLHFDAEELGLVGSRVFVDNAPVARERMVLMVNLDMVGRLRDARLTVQAPVAPAHVRAAIDQAAAGAGLRVEYSTTLDGRSDHASFVHAHVPSVALFTGFHGDYHRATDIAARLDLRGLARVVDVAEAIVRTAGDRAADR</sequence>
<evidence type="ECO:0000256" key="1">
    <source>
        <dbReference type="SAM" id="SignalP"/>
    </source>
</evidence>
<gene>
    <name evidence="3" type="ORF">rosag_11830</name>
</gene>
<comment type="caution">
    <text evidence="3">The sequence shown here is derived from an EMBL/GenBank/DDBJ whole genome shotgun (WGS) entry which is preliminary data.</text>
</comment>
<dbReference type="PANTHER" id="PTHR12147">
    <property type="entry name" value="METALLOPEPTIDASE M28 FAMILY MEMBER"/>
    <property type="match status" value="1"/>
</dbReference>
<keyword evidence="4" id="KW-1185">Reference proteome</keyword>
<keyword evidence="1" id="KW-0732">Signal</keyword>
<dbReference type="SUPFAM" id="SSF53187">
    <property type="entry name" value="Zn-dependent exopeptidases"/>
    <property type="match status" value="1"/>
</dbReference>
<evidence type="ECO:0000313" key="3">
    <source>
        <dbReference type="EMBL" id="GLC24670.1"/>
    </source>
</evidence>
<dbReference type="GO" id="GO:0008235">
    <property type="term" value="F:metalloexopeptidase activity"/>
    <property type="evidence" value="ECO:0007669"/>
    <property type="project" value="InterPro"/>
</dbReference>
<reference evidence="3" key="1">
    <citation type="submission" date="2022-08" db="EMBL/GenBank/DDBJ databases">
        <title>Draft genome sequencing of Roseisolibacter agri AW1220.</title>
        <authorList>
            <person name="Tobiishi Y."/>
            <person name="Tonouchi A."/>
        </authorList>
    </citation>
    <scope>NUCLEOTIDE SEQUENCE</scope>
    <source>
        <strain evidence="3">AW1220</strain>
    </source>
</reference>
<dbReference type="AlphaFoldDB" id="A0AA37V0K5"/>
<organism evidence="3 4">
    <name type="scientific">Roseisolibacter agri</name>
    <dbReference type="NCBI Taxonomy" id="2014610"/>
    <lineage>
        <taxon>Bacteria</taxon>
        <taxon>Pseudomonadati</taxon>
        <taxon>Gemmatimonadota</taxon>
        <taxon>Gemmatimonadia</taxon>
        <taxon>Gemmatimonadales</taxon>
        <taxon>Gemmatimonadaceae</taxon>
        <taxon>Roseisolibacter</taxon>
    </lineage>
</organism>
<feature type="domain" description="Peptidase M28" evidence="2">
    <location>
        <begin position="110"/>
        <end position="311"/>
    </location>
</feature>